<comment type="caution">
    <text evidence="1">The sequence shown here is derived from an EMBL/GenBank/DDBJ whole genome shotgun (WGS) entry which is preliminary data.</text>
</comment>
<organism evidence="1 2">
    <name type="scientific">Lysinibacillus fusiformis</name>
    <dbReference type="NCBI Taxonomy" id="28031"/>
    <lineage>
        <taxon>Bacteria</taxon>
        <taxon>Bacillati</taxon>
        <taxon>Bacillota</taxon>
        <taxon>Bacilli</taxon>
        <taxon>Bacillales</taxon>
        <taxon>Bacillaceae</taxon>
        <taxon>Lysinibacillus</taxon>
    </lineage>
</organism>
<dbReference type="RefSeq" id="WP_069481101.1">
    <property type="nucleotide sequence ID" value="NZ_JACUVP010000001.1"/>
</dbReference>
<evidence type="ECO:0008006" key="3">
    <source>
        <dbReference type="Google" id="ProtNLM"/>
    </source>
</evidence>
<reference evidence="1 2" key="1">
    <citation type="submission" date="2016-09" db="EMBL/GenBank/DDBJ databases">
        <title>Draft genome sequence of the soil isolate, Lysinibacillus fusiformis M5, a potential hypoxanthine producer.</title>
        <authorList>
            <person name="Gallegos-Monterrosa R."/>
            <person name="Maroti G."/>
            <person name="Balint B."/>
            <person name="Kovacs A.T."/>
        </authorList>
    </citation>
    <scope>NUCLEOTIDE SEQUENCE [LARGE SCALE GENOMIC DNA]</scope>
    <source>
        <strain evidence="1 2">M5</strain>
    </source>
</reference>
<dbReference type="Proteomes" id="UP000094784">
    <property type="component" value="Unassembled WGS sequence"/>
</dbReference>
<protein>
    <recommendedName>
        <fullName evidence="3">Transcription initiation factor TFIIIB</fullName>
    </recommendedName>
</protein>
<sequence>MENNKVNCKACGNDAFASGQIGSFTSEGNIRPVGSIMATGSPLILTFCTKCGEAASIKVAKPEKFK</sequence>
<evidence type="ECO:0000313" key="2">
    <source>
        <dbReference type="Proteomes" id="UP000094784"/>
    </source>
</evidence>
<name>A0A1E4R6K0_9BACI</name>
<proteinExistence type="predicted"/>
<gene>
    <name evidence="1" type="ORF">BG258_09295</name>
</gene>
<dbReference type="OrthoDB" id="47713at2"/>
<evidence type="ECO:0000313" key="1">
    <source>
        <dbReference type="EMBL" id="ODV56084.1"/>
    </source>
</evidence>
<dbReference type="EMBL" id="MECQ01000001">
    <property type="protein sequence ID" value="ODV56084.1"/>
    <property type="molecule type" value="Genomic_DNA"/>
</dbReference>
<dbReference type="AlphaFoldDB" id="A0A1E4R6K0"/>
<accession>A0A1E4R6K0</accession>